<protein>
    <submittedName>
        <fullName evidence="1">Uncharacterized protein</fullName>
    </submittedName>
</protein>
<proteinExistence type="predicted"/>
<dbReference type="RefSeq" id="WP_218287039.1">
    <property type="nucleotide sequence ID" value="NZ_CP076448.1"/>
</dbReference>
<name>A0A975YKZ2_9PROT</name>
<dbReference type="KEGG" id="elio:KO353_07300"/>
<dbReference type="AlphaFoldDB" id="A0A975YKZ2"/>
<accession>A0A975YKZ2</accession>
<evidence type="ECO:0000313" key="2">
    <source>
        <dbReference type="Proteomes" id="UP000694001"/>
    </source>
</evidence>
<reference evidence="1" key="1">
    <citation type="submission" date="2021-06" db="EMBL/GenBank/DDBJ databases">
        <title>Elioraea tepida, sp. nov., a moderately thermophilic aerobic anoxygenic phototrophic bacterium isolated from an alkaline siliceous hot spring mat community in Yellowstone National Park, WY, USA.</title>
        <authorList>
            <person name="Saini M.K."/>
            <person name="Yoshida S."/>
            <person name="Sebastian A."/>
            <person name="Hirose S."/>
            <person name="Hara E."/>
            <person name="Tamaki H."/>
            <person name="Soulier N.T."/>
            <person name="Albert I."/>
            <person name="Hanada S."/>
            <person name="Bryant D.A."/>
            <person name="Tank M."/>
        </authorList>
    </citation>
    <scope>NUCLEOTIDE SEQUENCE</scope>
    <source>
        <strain evidence="1">MS-P2</strain>
    </source>
</reference>
<keyword evidence="2" id="KW-1185">Reference proteome</keyword>
<dbReference type="EMBL" id="CP076448">
    <property type="protein sequence ID" value="QXM25988.1"/>
    <property type="molecule type" value="Genomic_DNA"/>
</dbReference>
<gene>
    <name evidence="1" type="ORF">KO353_07300</name>
</gene>
<evidence type="ECO:0000313" key="1">
    <source>
        <dbReference type="EMBL" id="QXM25988.1"/>
    </source>
</evidence>
<sequence length="102" mass="11443">MTSITPLRFPQAGHSGRGGDETLWAVIATVGRTDRIAEIYRSRDAALEDRAWRAAQVRAYAHLFARTKEPAPRYSVAPIRRADIPRAWSPLPALGFLRGRFL</sequence>
<dbReference type="Proteomes" id="UP000694001">
    <property type="component" value="Chromosome"/>
</dbReference>
<organism evidence="1 2">
    <name type="scientific">Elioraea tepida</name>
    <dbReference type="NCBI Taxonomy" id="2843330"/>
    <lineage>
        <taxon>Bacteria</taxon>
        <taxon>Pseudomonadati</taxon>
        <taxon>Pseudomonadota</taxon>
        <taxon>Alphaproteobacteria</taxon>
        <taxon>Acetobacterales</taxon>
        <taxon>Elioraeaceae</taxon>
        <taxon>Elioraea</taxon>
    </lineage>
</organism>